<keyword evidence="2" id="KW-1185">Reference proteome</keyword>
<proteinExistence type="predicted"/>
<organism evidence="1 2">
    <name type="scientific">Gilliamella intestini</name>
    <dbReference type="NCBI Taxonomy" id="1798183"/>
    <lineage>
        <taxon>Bacteria</taxon>
        <taxon>Pseudomonadati</taxon>
        <taxon>Pseudomonadota</taxon>
        <taxon>Gammaproteobacteria</taxon>
        <taxon>Orbales</taxon>
        <taxon>Orbaceae</taxon>
        <taxon>Gilliamella</taxon>
    </lineage>
</organism>
<evidence type="ECO:0000313" key="1">
    <source>
        <dbReference type="EMBL" id="SCB96680.1"/>
    </source>
</evidence>
<sequence length="239" mass="28509">MIFLKVGANNIEKKMRYKKLDVSYDPVITRINNGGAQLELKENKSFISKEEKNKFNKYIDENLNNRDRVFLKTFKSINEEQISSIKYYPTRKKIKRTDFISYLPYELGLNYIISEKAYDIIKTYRIPLLLNKINIDIEGWENDKFYLIGFPMIPDTEIDLEKSIFYDTQRNEKVKFKSYQDYNEINFNLVALNLFLLNKYHYDIINIQGKGMFFSEELIYALKENNIIGFEIGEIILEN</sequence>
<accession>A0A1C4APS0</accession>
<name>A0A1C4APS0_9GAMM</name>
<protein>
    <submittedName>
        <fullName evidence="1">Uncharacterized protein</fullName>
    </submittedName>
</protein>
<dbReference type="RefSeq" id="WP_091122008.1">
    <property type="nucleotide sequence ID" value="NZ_FMBA01000013.1"/>
</dbReference>
<gene>
    <name evidence="1" type="ORF">GA0061080_10138</name>
</gene>
<dbReference type="EMBL" id="FMBA01000013">
    <property type="protein sequence ID" value="SCB96680.1"/>
    <property type="molecule type" value="Genomic_DNA"/>
</dbReference>
<dbReference type="Proteomes" id="UP000199698">
    <property type="component" value="Unassembled WGS sequence"/>
</dbReference>
<dbReference type="OrthoDB" id="7066958at2"/>
<dbReference type="AlphaFoldDB" id="A0A1C4APS0"/>
<evidence type="ECO:0000313" key="2">
    <source>
        <dbReference type="Proteomes" id="UP000199698"/>
    </source>
</evidence>
<reference evidence="2" key="1">
    <citation type="submission" date="2016-08" db="EMBL/GenBank/DDBJ databases">
        <authorList>
            <person name="Varghese N."/>
            <person name="Submissions Spin"/>
        </authorList>
    </citation>
    <scope>NUCLEOTIDE SEQUENCE [LARGE SCALE GENOMIC DNA]</scope>
    <source>
        <strain evidence="2">R-53144</strain>
    </source>
</reference>
<dbReference type="STRING" id="1798183.GA0061080_10138"/>